<dbReference type="AlphaFoldDB" id="A0AAD7J787"/>
<dbReference type="PANTHER" id="PTHR12855:SF10">
    <property type="entry name" value="DNA METHYLTRANSFERASE 1-ASSOCIATED PROTEIN 1"/>
    <property type="match status" value="1"/>
</dbReference>
<dbReference type="PANTHER" id="PTHR12855">
    <property type="entry name" value="DNA METHYLTRANSFERASE 1-ASSOCIATED PROTEIN 1 FAMILY MEMBER"/>
    <property type="match status" value="1"/>
</dbReference>
<dbReference type="InterPro" id="IPR027109">
    <property type="entry name" value="Swc4/Dmap1"/>
</dbReference>
<dbReference type="GO" id="GO:0035267">
    <property type="term" value="C:NuA4 histone acetyltransferase complex"/>
    <property type="evidence" value="ECO:0007669"/>
    <property type="project" value="InterPro"/>
</dbReference>
<dbReference type="GO" id="GO:0003714">
    <property type="term" value="F:transcription corepressor activity"/>
    <property type="evidence" value="ECO:0007669"/>
    <property type="project" value="TreeGrafter"/>
</dbReference>
<comment type="caution">
    <text evidence="2">The sequence shown here is derived from an EMBL/GenBank/DDBJ whole genome shotgun (WGS) entry which is preliminary data.</text>
</comment>
<feature type="region of interest" description="Disordered" evidence="1">
    <location>
        <begin position="91"/>
        <end position="110"/>
    </location>
</feature>
<keyword evidence="3" id="KW-1185">Reference proteome</keyword>
<evidence type="ECO:0000313" key="2">
    <source>
        <dbReference type="EMBL" id="KAJ7755958.1"/>
    </source>
</evidence>
<proteinExistence type="predicted"/>
<organism evidence="2 3">
    <name type="scientific">Mycena metata</name>
    <dbReference type="NCBI Taxonomy" id="1033252"/>
    <lineage>
        <taxon>Eukaryota</taxon>
        <taxon>Fungi</taxon>
        <taxon>Dikarya</taxon>
        <taxon>Basidiomycota</taxon>
        <taxon>Agaricomycotina</taxon>
        <taxon>Agaricomycetes</taxon>
        <taxon>Agaricomycetidae</taxon>
        <taxon>Agaricales</taxon>
        <taxon>Marasmiineae</taxon>
        <taxon>Mycenaceae</taxon>
        <taxon>Mycena</taxon>
    </lineage>
</organism>
<dbReference type="GO" id="GO:0000122">
    <property type="term" value="P:negative regulation of transcription by RNA polymerase II"/>
    <property type="evidence" value="ECO:0007669"/>
    <property type="project" value="TreeGrafter"/>
</dbReference>
<sequence length="261" mass="28768">MKDLKDRYCSVCRKFLRNRPWTGDESKAASFAAREVVRKRYVTILENRTPEQIAEEEALYMEIKRLELERDSSAPSPASNLDRQTLWKTSCGSRASPATPSPATPSAPKRRVAVRATSTAYRGAALTLPPPTQELAYDVQHCITRTDAGAAASEGRVPARVPLLPQDALTQELAPKVTQVLVVLGVSLTRLVMPTQGNLVLLKGPVDATAVLMERKAVEKNRLGMKSTARPTTAERRTAGATRWGWKWMGGTKRTGECKPW</sequence>
<protein>
    <submittedName>
        <fullName evidence="2">Uncharacterized protein</fullName>
    </submittedName>
</protein>
<gene>
    <name evidence="2" type="ORF">B0H16DRAFT_1722107</name>
</gene>
<reference evidence="2" key="1">
    <citation type="submission" date="2023-03" db="EMBL/GenBank/DDBJ databases">
        <title>Massive genome expansion in bonnet fungi (Mycena s.s.) driven by repeated elements and novel gene families across ecological guilds.</title>
        <authorList>
            <consortium name="Lawrence Berkeley National Laboratory"/>
            <person name="Harder C.B."/>
            <person name="Miyauchi S."/>
            <person name="Viragh M."/>
            <person name="Kuo A."/>
            <person name="Thoen E."/>
            <person name="Andreopoulos B."/>
            <person name="Lu D."/>
            <person name="Skrede I."/>
            <person name="Drula E."/>
            <person name="Henrissat B."/>
            <person name="Morin E."/>
            <person name="Kohler A."/>
            <person name="Barry K."/>
            <person name="LaButti K."/>
            <person name="Morin E."/>
            <person name="Salamov A."/>
            <person name="Lipzen A."/>
            <person name="Mereny Z."/>
            <person name="Hegedus B."/>
            <person name="Baldrian P."/>
            <person name="Stursova M."/>
            <person name="Weitz H."/>
            <person name="Taylor A."/>
            <person name="Grigoriev I.V."/>
            <person name="Nagy L.G."/>
            <person name="Martin F."/>
            <person name="Kauserud H."/>
        </authorList>
    </citation>
    <scope>NUCLEOTIDE SEQUENCE</scope>
    <source>
        <strain evidence="2">CBHHK182m</strain>
    </source>
</reference>
<dbReference type="GO" id="GO:0006338">
    <property type="term" value="P:chromatin remodeling"/>
    <property type="evidence" value="ECO:0007669"/>
    <property type="project" value="InterPro"/>
</dbReference>
<dbReference type="Proteomes" id="UP001215598">
    <property type="component" value="Unassembled WGS sequence"/>
</dbReference>
<dbReference type="GO" id="GO:0000812">
    <property type="term" value="C:Swr1 complex"/>
    <property type="evidence" value="ECO:0007669"/>
    <property type="project" value="TreeGrafter"/>
</dbReference>
<dbReference type="GO" id="GO:0006281">
    <property type="term" value="P:DNA repair"/>
    <property type="evidence" value="ECO:0007669"/>
    <property type="project" value="InterPro"/>
</dbReference>
<name>A0AAD7J787_9AGAR</name>
<evidence type="ECO:0000313" key="3">
    <source>
        <dbReference type="Proteomes" id="UP001215598"/>
    </source>
</evidence>
<accession>A0AAD7J787</accession>
<evidence type="ECO:0000256" key="1">
    <source>
        <dbReference type="SAM" id="MobiDB-lite"/>
    </source>
</evidence>
<dbReference type="EMBL" id="JARKIB010000048">
    <property type="protein sequence ID" value="KAJ7755958.1"/>
    <property type="molecule type" value="Genomic_DNA"/>
</dbReference>